<dbReference type="SUPFAM" id="SSF57756">
    <property type="entry name" value="Retrovirus zinc finger-like domains"/>
    <property type="match status" value="1"/>
</dbReference>
<gene>
    <name evidence="2" type="ORF">RNJ44_04917</name>
</gene>
<dbReference type="Proteomes" id="UP001623330">
    <property type="component" value="Unassembled WGS sequence"/>
</dbReference>
<reference evidence="2 3" key="1">
    <citation type="submission" date="2024-05" db="EMBL/GenBank/DDBJ databases">
        <title>Long read based assembly of the Candida bracarensis genome reveals expanded adhesin content.</title>
        <authorList>
            <person name="Marcet-Houben M."/>
            <person name="Ksiezopolska E."/>
            <person name="Gabaldon T."/>
        </authorList>
    </citation>
    <scope>NUCLEOTIDE SEQUENCE [LARGE SCALE GENOMIC DNA]</scope>
    <source>
        <strain evidence="2 3">CBM6</strain>
    </source>
</reference>
<sequence>MKNKDEKLEQDVKNLSEAMDKIAKLIIAKRNESNNETPPVVAISDPEKKKKKKKKNKIHCSFCNEIGHTRARCPKKLGTIEL</sequence>
<organism evidence="2 3">
    <name type="scientific">Nakaseomyces bracarensis</name>
    <dbReference type="NCBI Taxonomy" id="273131"/>
    <lineage>
        <taxon>Eukaryota</taxon>
        <taxon>Fungi</taxon>
        <taxon>Dikarya</taxon>
        <taxon>Ascomycota</taxon>
        <taxon>Saccharomycotina</taxon>
        <taxon>Saccharomycetes</taxon>
        <taxon>Saccharomycetales</taxon>
        <taxon>Saccharomycetaceae</taxon>
        <taxon>Nakaseomyces</taxon>
    </lineage>
</organism>
<keyword evidence="3" id="KW-1185">Reference proteome</keyword>
<evidence type="ECO:0000313" key="3">
    <source>
        <dbReference type="Proteomes" id="UP001623330"/>
    </source>
</evidence>
<dbReference type="EMBL" id="JBEVYD010000005">
    <property type="protein sequence ID" value="KAL3233001.1"/>
    <property type="molecule type" value="Genomic_DNA"/>
</dbReference>
<accession>A0ABR4NWF2</accession>
<dbReference type="InterPro" id="IPR036875">
    <property type="entry name" value="Znf_CCHC_sf"/>
</dbReference>
<evidence type="ECO:0000256" key="1">
    <source>
        <dbReference type="SAM" id="MobiDB-lite"/>
    </source>
</evidence>
<protein>
    <recommendedName>
        <fullName evidence="4">CCHC-type domain-containing protein</fullName>
    </recommendedName>
</protein>
<evidence type="ECO:0000313" key="2">
    <source>
        <dbReference type="EMBL" id="KAL3233001.1"/>
    </source>
</evidence>
<name>A0ABR4NWF2_9SACH</name>
<feature type="region of interest" description="Disordered" evidence="1">
    <location>
        <begin position="30"/>
        <end position="54"/>
    </location>
</feature>
<comment type="caution">
    <text evidence="2">The sequence shown here is derived from an EMBL/GenBank/DDBJ whole genome shotgun (WGS) entry which is preliminary data.</text>
</comment>
<dbReference type="Pfam" id="PF16588">
    <property type="entry name" value="zf-C2H2_10"/>
    <property type="match status" value="1"/>
</dbReference>
<proteinExistence type="predicted"/>
<evidence type="ECO:0008006" key="4">
    <source>
        <dbReference type="Google" id="ProtNLM"/>
    </source>
</evidence>